<feature type="chain" id="PRO_5045923865" evidence="3">
    <location>
        <begin position="22"/>
        <end position="293"/>
    </location>
</feature>
<proteinExistence type="predicted"/>
<keyword evidence="2" id="KW-0472">Membrane</keyword>
<evidence type="ECO:0000256" key="3">
    <source>
        <dbReference type="SAM" id="SignalP"/>
    </source>
</evidence>
<name>A0ABV0B8F1_9SPHN</name>
<keyword evidence="3" id="KW-0732">Signal</keyword>
<comment type="caution">
    <text evidence="5">The sequence shown here is derived from an EMBL/GenBank/DDBJ whole genome shotgun (WGS) entry which is preliminary data.</text>
</comment>
<dbReference type="Pfam" id="PF04536">
    <property type="entry name" value="TPM_phosphatase"/>
    <property type="match status" value="1"/>
</dbReference>
<feature type="transmembrane region" description="Helical" evidence="2">
    <location>
        <begin position="189"/>
        <end position="210"/>
    </location>
</feature>
<evidence type="ECO:0000256" key="2">
    <source>
        <dbReference type="SAM" id="Phobius"/>
    </source>
</evidence>
<evidence type="ECO:0000313" key="6">
    <source>
        <dbReference type="Proteomes" id="UP001427805"/>
    </source>
</evidence>
<evidence type="ECO:0000256" key="1">
    <source>
        <dbReference type="SAM" id="MobiDB-lite"/>
    </source>
</evidence>
<evidence type="ECO:0000313" key="5">
    <source>
        <dbReference type="EMBL" id="MEN3747283.1"/>
    </source>
</evidence>
<evidence type="ECO:0000259" key="4">
    <source>
        <dbReference type="Pfam" id="PF04536"/>
    </source>
</evidence>
<dbReference type="Gene3D" id="3.10.310.50">
    <property type="match status" value="1"/>
</dbReference>
<dbReference type="InterPro" id="IPR007621">
    <property type="entry name" value="TPM_dom"/>
</dbReference>
<keyword evidence="2" id="KW-0812">Transmembrane</keyword>
<accession>A0ABV0B8F1</accession>
<dbReference type="EMBL" id="JBDIZK010000004">
    <property type="protein sequence ID" value="MEN3747283.1"/>
    <property type="molecule type" value="Genomic_DNA"/>
</dbReference>
<dbReference type="RefSeq" id="WP_346246275.1">
    <property type="nucleotide sequence ID" value="NZ_JBDIZK010000004.1"/>
</dbReference>
<dbReference type="PANTHER" id="PTHR30373">
    <property type="entry name" value="UPF0603 PROTEIN YGCG"/>
    <property type="match status" value="1"/>
</dbReference>
<feature type="domain" description="TPM" evidence="4">
    <location>
        <begin position="31"/>
        <end position="154"/>
    </location>
</feature>
<feature type="region of interest" description="Disordered" evidence="1">
    <location>
        <begin position="246"/>
        <end position="293"/>
    </location>
</feature>
<keyword evidence="6" id="KW-1185">Reference proteome</keyword>
<reference evidence="5 6" key="1">
    <citation type="submission" date="2024-05" db="EMBL/GenBank/DDBJ databases">
        <title>Sphingomonas sp. HF-S3 16S ribosomal RNA gene Genome sequencing and assembly.</title>
        <authorList>
            <person name="Lee H."/>
        </authorList>
    </citation>
    <scope>NUCLEOTIDE SEQUENCE [LARGE SCALE GENOMIC DNA]</scope>
    <source>
        <strain evidence="5 6">HF-S3</strain>
    </source>
</reference>
<sequence>MRIDRFFLPLVLMLVPVVASAQTFPELTGRVVDAANLLDSAQEQQLTQLSEGIEQASGRQFVVATIPDLQGYAIDDYGYRLGQHWKLGQKDADNGIILLVAPNEREVRIEVGKGLEPIMTDGFVGLIIDKQIVPHFKAGDMAGGIIAGASEIGEQMKLPLEAAEQRAKQKLDAARAAQQRRGSSDANEVGGAIVGAIVVMFVLFLFLRGLSGGKRRGRRYRGRGGSGVGEVLLWAALDAAMRSGGRSSGSGWSGGSGWGGGGSGGSSWGGGGGGGGFSGGGGSFGGGGASGSW</sequence>
<dbReference type="PANTHER" id="PTHR30373:SF2">
    <property type="entry name" value="UPF0603 PROTEIN YGCG"/>
    <property type="match status" value="1"/>
</dbReference>
<feature type="signal peptide" evidence="3">
    <location>
        <begin position="1"/>
        <end position="21"/>
    </location>
</feature>
<dbReference type="Proteomes" id="UP001427805">
    <property type="component" value="Unassembled WGS sequence"/>
</dbReference>
<keyword evidence="2" id="KW-1133">Transmembrane helix</keyword>
<organism evidence="5 6">
    <name type="scientific">Sphingomonas rustica</name>
    <dbReference type="NCBI Taxonomy" id="3103142"/>
    <lineage>
        <taxon>Bacteria</taxon>
        <taxon>Pseudomonadati</taxon>
        <taxon>Pseudomonadota</taxon>
        <taxon>Alphaproteobacteria</taxon>
        <taxon>Sphingomonadales</taxon>
        <taxon>Sphingomonadaceae</taxon>
        <taxon>Sphingomonas</taxon>
    </lineage>
</organism>
<protein>
    <submittedName>
        <fullName evidence="5">TPM domain-containing protein</fullName>
    </submittedName>
</protein>
<gene>
    <name evidence="5" type="ORF">TPR58_08885</name>
</gene>